<organism evidence="2 3">
    <name type="scientific">Chondromyces apiculatus DSM 436</name>
    <dbReference type="NCBI Taxonomy" id="1192034"/>
    <lineage>
        <taxon>Bacteria</taxon>
        <taxon>Pseudomonadati</taxon>
        <taxon>Myxococcota</taxon>
        <taxon>Polyangia</taxon>
        <taxon>Polyangiales</taxon>
        <taxon>Polyangiaceae</taxon>
        <taxon>Chondromyces</taxon>
    </lineage>
</organism>
<evidence type="ECO:0000313" key="2">
    <source>
        <dbReference type="EMBL" id="EYF02167.1"/>
    </source>
</evidence>
<accession>A0A017SZI7</accession>
<sequence length="215" mass="21628">MECDDKLPLDLVWQDDGHLGEVALSALADGEVALLPDAAVVHAESCASCASALGAAALLSLRVGESLVAAKGEHAPLRAVSGEPVHQPAAGSVVAVVEVPLASPSASPSAAPAPARPASLASRPLPLVPVAAALAVAALAAVPRLWTLGADLGAFGRLLLFAVRMCRTLVETGALATRGSLSLLPWVSAALLVVFGLCVARAAQRRILPEQGEQG</sequence>
<proteinExistence type="predicted"/>
<dbReference type="STRING" id="1192034.CAP_7378"/>
<keyword evidence="1" id="KW-1133">Transmembrane helix</keyword>
<comment type="caution">
    <text evidence="2">The sequence shown here is derived from an EMBL/GenBank/DDBJ whole genome shotgun (WGS) entry which is preliminary data.</text>
</comment>
<feature type="transmembrane region" description="Helical" evidence="1">
    <location>
        <begin position="125"/>
        <end position="146"/>
    </location>
</feature>
<dbReference type="AlphaFoldDB" id="A0A017SZI7"/>
<protein>
    <submittedName>
        <fullName evidence="2">Uncharacterized protein</fullName>
    </submittedName>
</protein>
<gene>
    <name evidence="2" type="ORF">CAP_7378</name>
</gene>
<feature type="transmembrane region" description="Helical" evidence="1">
    <location>
        <begin position="183"/>
        <end position="203"/>
    </location>
</feature>
<dbReference type="Proteomes" id="UP000019678">
    <property type="component" value="Unassembled WGS sequence"/>
</dbReference>
<dbReference type="RefSeq" id="WP_156041341.1">
    <property type="nucleotide sequence ID" value="NZ_ASRX01000065.1"/>
</dbReference>
<keyword evidence="3" id="KW-1185">Reference proteome</keyword>
<evidence type="ECO:0000313" key="3">
    <source>
        <dbReference type="Proteomes" id="UP000019678"/>
    </source>
</evidence>
<keyword evidence="1" id="KW-0812">Transmembrane</keyword>
<reference evidence="2 3" key="1">
    <citation type="submission" date="2013-05" db="EMBL/GenBank/DDBJ databases">
        <title>Genome assembly of Chondromyces apiculatus DSM 436.</title>
        <authorList>
            <person name="Sharma G."/>
            <person name="Khatri I."/>
            <person name="Kaur C."/>
            <person name="Mayilraj S."/>
            <person name="Subramanian S."/>
        </authorList>
    </citation>
    <scope>NUCLEOTIDE SEQUENCE [LARGE SCALE GENOMIC DNA]</scope>
    <source>
        <strain evidence="2 3">DSM 436</strain>
    </source>
</reference>
<evidence type="ECO:0000256" key="1">
    <source>
        <dbReference type="SAM" id="Phobius"/>
    </source>
</evidence>
<dbReference type="OrthoDB" id="5526583at2"/>
<name>A0A017SZI7_9BACT</name>
<dbReference type="EMBL" id="ASRX01000065">
    <property type="protein sequence ID" value="EYF02167.1"/>
    <property type="molecule type" value="Genomic_DNA"/>
</dbReference>
<keyword evidence="1" id="KW-0472">Membrane</keyword>